<dbReference type="Proteomes" id="UP001529340">
    <property type="component" value="Unassembled WGS sequence"/>
</dbReference>
<comment type="caution">
    <text evidence="1">The sequence shown here is derived from an EMBL/GenBank/DDBJ whole genome shotgun (WGS) entry which is preliminary data.</text>
</comment>
<dbReference type="RefSeq" id="WP_289608277.1">
    <property type="nucleotide sequence ID" value="NZ_JAUDCG010000047.1"/>
</dbReference>
<reference evidence="2" key="1">
    <citation type="submission" date="2023-06" db="EMBL/GenBank/DDBJ databases">
        <title>Identification and characterization of horizontal gene transfer across gut microbiota members of farm animals based on homology search.</title>
        <authorList>
            <person name="Zeman M."/>
            <person name="Kubasova T."/>
            <person name="Jahodarova E."/>
            <person name="Nykrynova M."/>
            <person name="Rychlik I."/>
        </authorList>
    </citation>
    <scope>NUCLEOTIDE SEQUENCE [LARGE SCALE GENOMIC DNA]</scope>
    <source>
        <strain evidence="2">ET39</strain>
    </source>
</reference>
<proteinExistence type="predicted"/>
<gene>
    <name evidence="1" type="ORF">QUV96_09315</name>
</gene>
<dbReference type="PROSITE" id="PS51257">
    <property type="entry name" value="PROKAR_LIPOPROTEIN"/>
    <property type="match status" value="1"/>
</dbReference>
<protein>
    <recommendedName>
        <fullName evidence="3">DUF3221 domain-containing protein</fullName>
    </recommendedName>
</protein>
<evidence type="ECO:0000313" key="1">
    <source>
        <dbReference type="EMBL" id="MDM8157834.1"/>
    </source>
</evidence>
<dbReference type="EMBL" id="JAUDCG010000047">
    <property type="protein sequence ID" value="MDM8157834.1"/>
    <property type="molecule type" value="Genomic_DNA"/>
</dbReference>
<sequence>MKRWVMIVLAVVCTALTGCERSASEVENTQYVFSGEVIEAEEEYLRIEVHDAGNSSLSKGAVIEVSTDVVAADGCPEFMAGEYARVLLAYDAEDPALRLEALSVSKVDATGGDPIS</sequence>
<organism evidence="1 2">
    <name type="scientific">Amedibacillus dolichus</name>
    <dbReference type="NCBI Taxonomy" id="31971"/>
    <lineage>
        <taxon>Bacteria</taxon>
        <taxon>Bacillati</taxon>
        <taxon>Bacillota</taxon>
        <taxon>Erysipelotrichia</taxon>
        <taxon>Erysipelotrichales</taxon>
        <taxon>Erysipelotrichaceae</taxon>
        <taxon>Amedibacillus</taxon>
    </lineage>
</organism>
<accession>A0ABT7UDX8</accession>
<keyword evidence="2" id="KW-1185">Reference proteome</keyword>
<name>A0ABT7UDX8_9FIRM</name>
<evidence type="ECO:0008006" key="3">
    <source>
        <dbReference type="Google" id="ProtNLM"/>
    </source>
</evidence>
<reference evidence="1 2" key="2">
    <citation type="submission" date="2023-06" db="EMBL/GenBank/DDBJ databases">
        <title>Identification and characterization of horizontal gene transfer across gut microbiota members of farm animals based on homology search.</title>
        <authorList>
            <person name="Schwarzerova J."/>
            <person name="Nykrynova M."/>
            <person name="Jureckova K."/>
            <person name="Cejkova D."/>
            <person name="Rychlik I."/>
        </authorList>
    </citation>
    <scope>NUCLEOTIDE SEQUENCE [LARGE SCALE GENOMIC DNA]</scope>
    <source>
        <strain evidence="1 2">ET39</strain>
    </source>
</reference>
<reference evidence="1 2" key="3">
    <citation type="submission" date="2023-06" db="EMBL/GenBank/DDBJ databases">
        <authorList>
            <person name="Zeman M."/>
            <person name="Kubasova T."/>
            <person name="Jahodarova E."/>
            <person name="Nykrynova M."/>
            <person name="Rychlik I."/>
        </authorList>
    </citation>
    <scope>NUCLEOTIDE SEQUENCE [LARGE SCALE GENOMIC DNA]</scope>
    <source>
        <strain evidence="1 2">ET39</strain>
    </source>
</reference>
<evidence type="ECO:0000313" key="2">
    <source>
        <dbReference type="Proteomes" id="UP001529340"/>
    </source>
</evidence>